<reference evidence="3" key="1">
    <citation type="submission" date="2022-03" db="EMBL/GenBank/DDBJ databases">
        <title>De novo assembled genomes of Belliella spp. (Cyclobacteriaceae) strains.</title>
        <authorList>
            <person name="Szabo A."/>
            <person name="Korponai K."/>
            <person name="Felfoldi T."/>
        </authorList>
    </citation>
    <scope>NUCLEOTIDE SEQUENCE</scope>
    <source>
        <strain evidence="3">DSM 111903</strain>
    </source>
</reference>
<evidence type="ECO:0000256" key="1">
    <source>
        <dbReference type="SAM" id="Coils"/>
    </source>
</evidence>
<gene>
    <name evidence="3" type="ORF">MM213_01225</name>
</gene>
<evidence type="ECO:0000256" key="2">
    <source>
        <dbReference type="SAM" id="SignalP"/>
    </source>
</evidence>
<name>A0ABS9V809_9BACT</name>
<dbReference type="Proteomes" id="UP001165430">
    <property type="component" value="Unassembled WGS sequence"/>
</dbReference>
<evidence type="ECO:0000313" key="4">
    <source>
        <dbReference type="Proteomes" id="UP001165430"/>
    </source>
</evidence>
<dbReference type="RefSeq" id="WP_241409478.1">
    <property type="nucleotide sequence ID" value="NZ_JAKZGO010000001.1"/>
</dbReference>
<organism evidence="3 4">
    <name type="scientific">Belliella alkalica</name>
    <dbReference type="NCBI Taxonomy" id="1730871"/>
    <lineage>
        <taxon>Bacteria</taxon>
        <taxon>Pseudomonadati</taxon>
        <taxon>Bacteroidota</taxon>
        <taxon>Cytophagia</taxon>
        <taxon>Cytophagales</taxon>
        <taxon>Cyclobacteriaceae</taxon>
        <taxon>Belliella</taxon>
    </lineage>
</organism>
<evidence type="ECO:0000313" key="3">
    <source>
        <dbReference type="EMBL" id="MCH7412088.1"/>
    </source>
</evidence>
<dbReference type="EMBL" id="JAKZGO010000001">
    <property type="protein sequence ID" value="MCH7412088.1"/>
    <property type="molecule type" value="Genomic_DNA"/>
</dbReference>
<feature type="coiled-coil region" evidence="1">
    <location>
        <begin position="63"/>
        <end position="90"/>
    </location>
</feature>
<protein>
    <submittedName>
        <fullName evidence="3">Uncharacterized protein</fullName>
    </submittedName>
</protein>
<proteinExistence type="predicted"/>
<keyword evidence="1" id="KW-0175">Coiled coil</keyword>
<keyword evidence="2" id="KW-0732">Signal</keyword>
<feature type="signal peptide" evidence="2">
    <location>
        <begin position="1"/>
        <end position="19"/>
    </location>
</feature>
<comment type="caution">
    <text evidence="3">The sequence shown here is derived from an EMBL/GenBank/DDBJ whole genome shotgun (WGS) entry which is preliminary data.</text>
</comment>
<sequence length="362" mass="40365">MKKLYLLTLLLGYCYAAYAQFPSIKPTNKLSYKITNDLKTMGLNAHIPESLEMIDVAGAFGASEFYSNKFKEHEKEVENLLKANDELAKKSDTASLKKIFDNNKKLVDIRKQIEEYKELSGYYAAINRINGIPKATNYFLPVKNRYQASFFFNSVEGDKPNTFSNVVLQGNQDRATIFTDLVSGTFAIGRISFSSVFYSGDNLDSLELATKILNGGGLTNLRFEIPLFFMNTTNVALYVSAKPGAIADIPIFGSEIPKSSFVGYLEFPIEGYLELKTNEGNFSLFGNFKASNIRGTSAFYQGLKSPVDNPLNQSFWISQVYLGINITDKYRISANIPFATTRSIVLPDAVQIGIQINQIGKK</sequence>
<feature type="chain" id="PRO_5045169340" evidence="2">
    <location>
        <begin position="20"/>
        <end position="362"/>
    </location>
</feature>
<keyword evidence="4" id="KW-1185">Reference proteome</keyword>
<accession>A0ABS9V809</accession>